<sequence>MAGFFSRGTRGAPAVKITYSDYFKPGITRKGANKALPLLFPMTLGVGCHLFRSGVPGLKDCEPRPRLFCIKQKGIQNQAEKLTSIETTNTLKKIVKDQKACRGKEEVVPKELQLREPIQGFPITRLALPLLKALYIFYRLSHKLRDGSELIILPYIELEITGRFSSLGRGLLKGIPNTLTLILTVLEIIPSQVPSPLEGPLDGMHEAKRSCQAVEGCAINSYTFGTRLIHGGIRLRNCVGVPRRQECRNDLRIEKVTARTVLQVRTGWGPWELWSLRNNFQS</sequence>
<evidence type="ECO:0000313" key="2">
    <source>
        <dbReference type="Proteomes" id="UP001153076"/>
    </source>
</evidence>
<proteinExistence type="predicted"/>
<organism evidence="1 2">
    <name type="scientific">Carnegiea gigantea</name>
    <dbReference type="NCBI Taxonomy" id="171969"/>
    <lineage>
        <taxon>Eukaryota</taxon>
        <taxon>Viridiplantae</taxon>
        <taxon>Streptophyta</taxon>
        <taxon>Embryophyta</taxon>
        <taxon>Tracheophyta</taxon>
        <taxon>Spermatophyta</taxon>
        <taxon>Magnoliopsida</taxon>
        <taxon>eudicotyledons</taxon>
        <taxon>Gunneridae</taxon>
        <taxon>Pentapetalae</taxon>
        <taxon>Caryophyllales</taxon>
        <taxon>Cactineae</taxon>
        <taxon>Cactaceae</taxon>
        <taxon>Cactoideae</taxon>
        <taxon>Echinocereeae</taxon>
        <taxon>Carnegiea</taxon>
    </lineage>
</organism>
<protein>
    <submittedName>
        <fullName evidence="1">Uncharacterized protein</fullName>
    </submittedName>
</protein>
<dbReference type="AlphaFoldDB" id="A0A9Q1KE45"/>
<evidence type="ECO:0000313" key="1">
    <source>
        <dbReference type="EMBL" id="KAJ8441280.1"/>
    </source>
</evidence>
<dbReference type="EMBL" id="JAKOGI010000171">
    <property type="protein sequence ID" value="KAJ8441280.1"/>
    <property type="molecule type" value="Genomic_DNA"/>
</dbReference>
<reference evidence="1" key="1">
    <citation type="submission" date="2022-04" db="EMBL/GenBank/DDBJ databases">
        <title>Carnegiea gigantea Genome sequencing and assembly v2.</title>
        <authorList>
            <person name="Copetti D."/>
            <person name="Sanderson M.J."/>
            <person name="Burquez A."/>
            <person name="Wojciechowski M.F."/>
        </authorList>
    </citation>
    <scope>NUCLEOTIDE SEQUENCE</scope>
    <source>
        <strain evidence="1">SGP5-SGP5p</strain>
        <tissue evidence="1">Aerial part</tissue>
    </source>
</reference>
<dbReference type="Proteomes" id="UP001153076">
    <property type="component" value="Unassembled WGS sequence"/>
</dbReference>
<keyword evidence="2" id="KW-1185">Reference proteome</keyword>
<name>A0A9Q1KE45_9CARY</name>
<accession>A0A9Q1KE45</accession>
<comment type="caution">
    <text evidence="1">The sequence shown here is derived from an EMBL/GenBank/DDBJ whole genome shotgun (WGS) entry which is preliminary data.</text>
</comment>
<gene>
    <name evidence="1" type="ORF">Cgig2_013695</name>
</gene>